<dbReference type="EMBL" id="JAJA02000001">
    <property type="protein sequence ID" value="KWS05360.1"/>
    <property type="molecule type" value="Genomic_DNA"/>
</dbReference>
<evidence type="ECO:0000256" key="3">
    <source>
        <dbReference type="SAM" id="MobiDB-lite"/>
    </source>
</evidence>
<dbReference type="GO" id="GO:0120010">
    <property type="term" value="P:intermembrane phospholipid transfer"/>
    <property type="evidence" value="ECO:0007669"/>
    <property type="project" value="TreeGrafter"/>
</dbReference>
<dbReference type="InterPro" id="IPR007428">
    <property type="entry name" value="MlaA"/>
</dbReference>
<dbReference type="PANTHER" id="PTHR30035:SF3">
    <property type="entry name" value="INTERMEMBRANE PHOSPHOLIPID TRANSPORT SYSTEM LIPOPROTEIN MLAA"/>
    <property type="match status" value="1"/>
</dbReference>
<accession>A0A120AGZ4</accession>
<evidence type="ECO:0000256" key="2">
    <source>
        <dbReference type="ARBA" id="ARBA00022729"/>
    </source>
</evidence>
<dbReference type="Proteomes" id="UP000023435">
    <property type="component" value="Unassembled WGS sequence"/>
</dbReference>
<keyword evidence="5" id="KW-0449">Lipoprotein</keyword>
<feature type="region of interest" description="Disordered" evidence="3">
    <location>
        <begin position="387"/>
        <end position="423"/>
    </location>
</feature>
<protein>
    <submittedName>
        <fullName evidence="5">Lipoprotein</fullName>
    </submittedName>
</protein>
<dbReference type="AlphaFoldDB" id="A0A120AGZ4"/>
<feature type="signal peptide" evidence="4">
    <location>
        <begin position="1"/>
        <end position="24"/>
    </location>
</feature>
<dbReference type="Pfam" id="PF04333">
    <property type="entry name" value="MlaA"/>
    <property type="match status" value="1"/>
</dbReference>
<comment type="similarity">
    <text evidence="1">Belongs to the MlaA family.</text>
</comment>
<keyword evidence="2 4" id="KW-0732">Signal</keyword>
<evidence type="ECO:0000256" key="4">
    <source>
        <dbReference type="SAM" id="SignalP"/>
    </source>
</evidence>
<keyword evidence="6" id="KW-1185">Reference proteome</keyword>
<dbReference type="RefSeq" id="WP_327037229.1">
    <property type="nucleotide sequence ID" value="NZ_JAJA02000001.1"/>
</dbReference>
<feature type="chain" id="PRO_5007163666" evidence="4">
    <location>
        <begin position="25"/>
        <end position="423"/>
    </location>
</feature>
<reference evidence="5 6" key="1">
    <citation type="journal article" date="2014" name="Genome Announc.">
        <title>Draft Genome Sequence of Lysobacter capsici AZ78, a Bacterium Antagonistic to Plant-Pathogenic Oomycetes.</title>
        <authorList>
            <person name="Puopolo G."/>
            <person name="Sonego P."/>
            <person name="Engelen K."/>
            <person name="Pertot I."/>
        </authorList>
    </citation>
    <scope>NUCLEOTIDE SEQUENCE [LARGE SCALE GENOMIC DNA]</scope>
    <source>
        <strain evidence="5 6">AZ78</strain>
    </source>
</reference>
<comment type="caution">
    <text evidence="5">The sequence shown here is derived from an EMBL/GenBank/DDBJ whole genome shotgun (WGS) entry which is preliminary data.</text>
</comment>
<feature type="region of interest" description="Disordered" evidence="3">
    <location>
        <begin position="130"/>
        <end position="162"/>
    </location>
</feature>
<gene>
    <name evidence="5" type="ORF">AZ78_2911</name>
</gene>
<dbReference type="GO" id="GO:0016020">
    <property type="term" value="C:membrane"/>
    <property type="evidence" value="ECO:0007669"/>
    <property type="project" value="InterPro"/>
</dbReference>
<evidence type="ECO:0000256" key="1">
    <source>
        <dbReference type="ARBA" id="ARBA00010634"/>
    </source>
</evidence>
<proteinExistence type="inferred from homology"/>
<evidence type="ECO:0000313" key="6">
    <source>
        <dbReference type="Proteomes" id="UP000023435"/>
    </source>
</evidence>
<organism evidence="5 6">
    <name type="scientific">Lysobacter capsici AZ78</name>
    <dbReference type="NCBI Taxonomy" id="1444315"/>
    <lineage>
        <taxon>Bacteria</taxon>
        <taxon>Pseudomonadati</taxon>
        <taxon>Pseudomonadota</taxon>
        <taxon>Gammaproteobacteria</taxon>
        <taxon>Lysobacterales</taxon>
        <taxon>Lysobacteraceae</taxon>
        <taxon>Lysobacter</taxon>
    </lineage>
</organism>
<dbReference type="PANTHER" id="PTHR30035">
    <property type="entry name" value="LIPOPROTEIN VACJ-RELATED"/>
    <property type="match status" value="1"/>
</dbReference>
<name>A0A120AGZ4_9GAMM</name>
<sequence length="423" mass="45005">MRPHALPLALGLILAALHSAPALAQDASPDSSGLTAPATAMVAADAMAEASPPVAIEPASVESAQVSAPTQIPVQTDSANALSAAGIAASAPVDTDANATAEASSPQQASTAHSDDFAVVPLDLDLDYSLAQVDPPAPPALDPAAAQPTDPVADPRTDAERDFDDIYGNAQGYDPVADPTLPTPANVPGAYDPWEKYNRRMHRFNMAVDKGIARPLARAYTKVVPRPIRLGVSNFFSNLGQPVSALNALLQGKPKQAAQSLGRFALNTTLGIAGIFDPASDAKLPNRSEDFGQTLGVWGWKRSRYLELPLFGPRTVRDAFGALGDAPLSPLRQVDRDRIRIPLQGLQLVDVRAQLLPLDSLRDGAEDEYALVRDSWTQRRDYQIFGDRMDKNSDEQLPDYLQDDSNPSVPADAMPVMPTDGGR</sequence>
<evidence type="ECO:0000313" key="5">
    <source>
        <dbReference type="EMBL" id="KWS05360.1"/>
    </source>
</evidence>
<dbReference type="PRINTS" id="PR01805">
    <property type="entry name" value="VACJLIPOPROT"/>
</dbReference>